<feature type="compositionally biased region" description="Basic residues" evidence="7">
    <location>
        <begin position="250"/>
        <end position="266"/>
    </location>
</feature>
<dbReference type="GO" id="GO:0003677">
    <property type="term" value="F:DNA binding"/>
    <property type="evidence" value="ECO:0007669"/>
    <property type="project" value="UniProtKB-KW"/>
</dbReference>
<dbReference type="GO" id="GO:0005634">
    <property type="term" value="C:nucleus"/>
    <property type="evidence" value="ECO:0007669"/>
    <property type="project" value="UniProtKB-SubCell"/>
</dbReference>
<feature type="compositionally biased region" description="Polar residues" evidence="7">
    <location>
        <begin position="363"/>
        <end position="375"/>
    </location>
</feature>
<dbReference type="GO" id="GO:0006355">
    <property type="term" value="P:regulation of DNA-templated transcription"/>
    <property type="evidence" value="ECO:0007669"/>
    <property type="project" value="TreeGrafter"/>
</dbReference>
<keyword evidence="3" id="KW-0805">Transcription regulation</keyword>
<dbReference type="InterPro" id="IPR017956">
    <property type="entry name" value="AT_hook_DNA-bd_motif"/>
</dbReference>
<comment type="similarity">
    <text evidence="2">Belongs to the HMGA family.</text>
</comment>
<name>A0A9Q0EQ63_9TELE</name>
<feature type="region of interest" description="Disordered" evidence="7">
    <location>
        <begin position="1"/>
        <end position="419"/>
    </location>
</feature>
<feature type="compositionally biased region" description="Basic and acidic residues" evidence="7">
    <location>
        <begin position="311"/>
        <end position="320"/>
    </location>
</feature>
<dbReference type="GO" id="GO:0010557">
    <property type="term" value="P:positive regulation of macromolecule biosynthetic process"/>
    <property type="evidence" value="ECO:0007669"/>
    <property type="project" value="UniProtKB-ARBA"/>
</dbReference>
<dbReference type="PANTHER" id="PTHR23341">
    <property type="entry name" value="HIGH MOBILITY GROUP PROTEINS HMG-A AND C"/>
    <property type="match status" value="1"/>
</dbReference>
<accession>A0A9Q0EQ63</accession>
<evidence type="ECO:0000313" key="8">
    <source>
        <dbReference type="EMBL" id="KAJ3608612.1"/>
    </source>
</evidence>
<comment type="subcellular location">
    <subcellularLocation>
        <location evidence="1">Nucleus</location>
    </subcellularLocation>
</comment>
<dbReference type="PRINTS" id="PR00929">
    <property type="entry name" value="ATHOOK"/>
</dbReference>
<sequence length="419" mass="45061">MEEEIAVEGQGDSGSIEGESGVDIPTKRARGRPKLSKELQVLVTRVDPSEFGSGISNGGPTLPLRSRGRPKGSLKKQIVQKDEQDSLKTPRGRGRPKGSGWKKLAGPEESPRAGQSIGKASPSKKTLSKLADEADDWDCTASGSITPKKGRGRPKGTFYLKHNAESSQPEEEEAGDSSPRQMRERPEGSPNKKPLLAEKSGSKESESEGDSSSDGQSPAKRGRPKKELHGGGGGRPRKNPLSPAGDLIKRGRGRPKKKLGRGRPRNLIKSVEAAGEASGEPKVRMPVGRPRKYPRVDPPESLAPVPRKGRGRPDKSEIMKKNLKRVLNFHKPSVPNDESPRPSGHPKGTVKDSPLKKRGSPKGSPNKSEAVNQTLVEDKVDHEAGHAEQEGEEKAEDDPGETDNDIGPCEEGENSAEKM</sequence>
<evidence type="ECO:0000256" key="7">
    <source>
        <dbReference type="SAM" id="MobiDB-lite"/>
    </source>
</evidence>
<feature type="compositionally biased region" description="Basic and acidic residues" evidence="7">
    <location>
        <begin position="376"/>
        <end position="389"/>
    </location>
</feature>
<evidence type="ECO:0000313" key="9">
    <source>
        <dbReference type="Proteomes" id="UP001148018"/>
    </source>
</evidence>
<feature type="compositionally biased region" description="Basic and acidic residues" evidence="7">
    <location>
        <begin position="79"/>
        <end position="88"/>
    </location>
</feature>
<proteinExistence type="inferred from homology"/>
<dbReference type="OrthoDB" id="8959848at2759"/>
<keyword evidence="9" id="KW-1185">Reference proteome</keyword>
<evidence type="ECO:0000256" key="5">
    <source>
        <dbReference type="ARBA" id="ARBA00023163"/>
    </source>
</evidence>
<evidence type="ECO:0000256" key="3">
    <source>
        <dbReference type="ARBA" id="ARBA00023015"/>
    </source>
</evidence>
<evidence type="ECO:0000256" key="4">
    <source>
        <dbReference type="ARBA" id="ARBA00023125"/>
    </source>
</evidence>
<dbReference type="GO" id="GO:0003712">
    <property type="term" value="F:transcription coregulator activity"/>
    <property type="evidence" value="ECO:0007669"/>
    <property type="project" value="TreeGrafter"/>
</dbReference>
<keyword evidence="5" id="KW-0804">Transcription</keyword>
<dbReference type="AlphaFoldDB" id="A0A9Q0EQ63"/>
<protein>
    <recommendedName>
        <fullName evidence="10">Chromosomal protein D1</fullName>
    </recommendedName>
</protein>
<evidence type="ECO:0000256" key="2">
    <source>
        <dbReference type="ARBA" id="ARBA00010812"/>
    </source>
</evidence>
<dbReference type="Proteomes" id="UP001148018">
    <property type="component" value="Unassembled WGS sequence"/>
</dbReference>
<reference evidence="8" key="1">
    <citation type="submission" date="2022-07" db="EMBL/GenBank/DDBJ databases">
        <title>Chromosome-level genome of Muraenolepis orangiensis.</title>
        <authorList>
            <person name="Kim J."/>
        </authorList>
    </citation>
    <scope>NUCLEOTIDE SEQUENCE</scope>
    <source>
        <strain evidence="8">KU_S4_2022</strain>
        <tissue evidence="8">Muscle</tissue>
    </source>
</reference>
<evidence type="ECO:0000256" key="6">
    <source>
        <dbReference type="ARBA" id="ARBA00023242"/>
    </source>
</evidence>
<evidence type="ECO:0000256" key="1">
    <source>
        <dbReference type="ARBA" id="ARBA00004123"/>
    </source>
</evidence>
<dbReference type="PANTHER" id="PTHR23341:SF2">
    <property type="entry name" value="HIGH MOBILITY GROUP PROTEIN HMG-12"/>
    <property type="match status" value="1"/>
</dbReference>
<dbReference type="EMBL" id="JANIIK010000039">
    <property type="protein sequence ID" value="KAJ3608612.1"/>
    <property type="molecule type" value="Genomic_DNA"/>
</dbReference>
<keyword evidence="6" id="KW-0539">Nucleus</keyword>
<evidence type="ECO:0008006" key="10">
    <source>
        <dbReference type="Google" id="ProtNLM"/>
    </source>
</evidence>
<keyword evidence="4" id="KW-0238">DNA-binding</keyword>
<dbReference type="SMART" id="SM00384">
    <property type="entry name" value="AT_hook"/>
    <property type="match status" value="7"/>
</dbReference>
<organism evidence="8 9">
    <name type="scientific">Muraenolepis orangiensis</name>
    <name type="common">Patagonian moray cod</name>
    <dbReference type="NCBI Taxonomy" id="630683"/>
    <lineage>
        <taxon>Eukaryota</taxon>
        <taxon>Metazoa</taxon>
        <taxon>Chordata</taxon>
        <taxon>Craniata</taxon>
        <taxon>Vertebrata</taxon>
        <taxon>Euteleostomi</taxon>
        <taxon>Actinopterygii</taxon>
        <taxon>Neopterygii</taxon>
        <taxon>Teleostei</taxon>
        <taxon>Neoteleostei</taxon>
        <taxon>Acanthomorphata</taxon>
        <taxon>Zeiogadaria</taxon>
        <taxon>Gadariae</taxon>
        <taxon>Gadiformes</taxon>
        <taxon>Muraenolepidoidei</taxon>
        <taxon>Muraenolepididae</taxon>
        <taxon>Muraenolepis</taxon>
    </lineage>
</organism>
<feature type="compositionally biased region" description="Acidic residues" evidence="7">
    <location>
        <begin position="390"/>
        <end position="419"/>
    </location>
</feature>
<comment type="caution">
    <text evidence="8">The sequence shown here is derived from an EMBL/GenBank/DDBJ whole genome shotgun (WGS) entry which is preliminary data.</text>
</comment>
<gene>
    <name evidence="8" type="ORF">NHX12_023144</name>
</gene>